<dbReference type="InParanoid" id="D7DQW1"/>
<dbReference type="OrthoDB" id="61693at2157"/>
<accession>D7DQW1</accession>
<keyword evidence="2" id="KW-1185">Reference proteome</keyword>
<sequence>MKKIILVILICILAFVSGAMISANILWTVFGDDIEGNFKNNAPPYKITSGELYVSTIPLDSLDGELKYALHNISEEYPNSVNYDTYGNIHINNKSVFENISMMLKKDDKELDWVLVPNIKESQNSSRPMIYKVYSYYDLKNLNLTRQQLEKILEIYGHISLSDDEIKQLNLTTQQEACLNNTLKKMINNHPEDLTVIKVQ</sequence>
<organism evidence="1 2">
    <name type="scientific">Methanococcus voltae (strain ATCC BAA-1334 / A3)</name>
    <dbReference type="NCBI Taxonomy" id="456320"/>
    <lineage>
        <taxon>Archaea</taxon>
        <taxon>Methanobacteriati</taxon>
        <taxon>Methanobacteriota</taxon>
        <taxon>Methanomada group</taxon>
        <taxon>Methanococci</taxon>
        <taxon>Methanococcales</taxon>
        <taxon>Methanococcaceae</taxon>
        <taxon>Methanococcus</taxon>
    </lineage>
</organism>
<name>D7DQW1_METV3</name>
<protein>
    <submittedName>
        <fullName evidence="1">Uncharacterized protein</fullName>
    </submittedName>
</protein>
<dbReference type="Proteomes" id="UP000007722">
    <property type="component" value="Chromosome"/>
</dbReference>
<reference evidence="1 2" key="1">
    <citation type="submission" date="2010-05" db="EMBL/GenBank/DDBJ databases">
        <title>Complete sequence of Methanococcus voltae A3.</title>
        <authorList>
            <consortium name="US DOE Joint Genome Institute"/>
            <person name="Lucas S."/>
            <person name="Copeland A."/>
            <person name="Lapidus A."/>
            <person name="Cheng J.-F."/>
            <person name="Bruce D."/>
            <person name="Goodwin L."/>
            <person name="Pitluck S."/>
            <person name="Lowry S."/>
            <person name="Clum A."/>
            <person name="Land M."/>
            <person name="Hauser L."/>
            <person name="Kyrpides N."/>
            <person name="Mikhailova N."/>
            <person name="Whitman W.B."/>
            <person name="Woyke T."/>
        </authorList>
    </citation>
    <scope>NUCLEOTIDE SEQUENCE [LARGE SCALE GENOMIC DNA]</scope>
    <source>
        <strain evidence="2">ATCC BAA-1334 / A3</strain>
    </source>
</reference>
<dbReference type="HOGENOM" id="CLU_1363672_0_0_2"/>
<gene>
    <name evidence="1" type="ordered locus">Mvol_1583</name>
</gene>
<dbReference type="AlphaFoldDB" id="D7DQW1"/>
<evidence type="ECO:0000313" key="2">
    <source>
        <dbReference type="Proteomes" id="UP000007722"/>
    </source>
</evidence>
<proteinExistence type="predicted"/>
<dbReference type="KEGG" id="mvo:Mvol_1583"/>
<evidence type="ECO:0000313" key="1">
    <source>
        <dbReference type="EMBL" id="ADI37238.1"/>
    </source>
</evidence>
<dbReference type="EMBL" id="CP002057">
    <property type="protein sequence ID" value="ADI37238.1"/>
    <property type="molecule type" value="Genomic_DNA"/>
</dbReference>